<dbReference type="GO" id="GO:0003676">
    <property type="term" value="F:nucleic acid binding"/>
    <property type="evidence" value="ECO:0007669"/>
    <property type="project" value="InterPro"/>
</dbReference>
<dbReference type="EMBL" id="JAENGY010000412">
    <property type="protein sequence ID" value="KAG6963610.1"/>
    <property type="molecule type" value="Genomic_DNA"/>
</dbReference>
<proteinExistence type="predicted"/>
<feature type="compositionally biased region" description="Basic and acidic residues" evidence="2">
    <location>
        <begin position="124"/>
        <end position="141"/>
    </location>
</feature>
<protein>
    <recommendedName>
        <fullName evidence="3">CCHC-type domain-containing protein</fullName>
    </recommendedName>
</protein>
<dbReference type="AlphaFoldDB" id="A0A8J5J562"/>
<accession>A0A8J5J562</accession>
<sequence>MRVSENSYAQVGVALDLWSCGMWVELRYPCLHACAALRAVGIDPLPKMSEYYSVERLRRCYAQSALPVNVGLLVPGTIKPPVITATRGRPKMVRTRNRSEYINDDSPIHCSKCAKSGHNARTCERREKERLKRQKDRDRLRALNQTA</sequence>
<keyword evidence="1" id="KW-0863">Zinc-finger</keyword>
<evidence type="ECO:0000256" key="2">
    <source>
        <dbReference type="SAM" id="MobiDB-lite"/>
    </source>
</evidence>
<keyword evidence="5" id="KW-1185">Reference proteome</keyword>
<dbReference type="GO" id="GO:0008270">
    <property type="term" value="F:zinc ion binding"/>
    <property type="evidence" value="ECO:0007669"/>
    <property type="project" value="UniProtKB-KW"/>
</dbReference>
<comment type="caution">
    <text evidence="4">The sequence shown here is derived from an EMBL/GenBank/DDBJ whole genome shotgun (WGS) entry which is preliminary data.</text>
</comment>
<organism evidence="4 5">
    <name type="scientific">Phytophthora aleatoria</name>
    <dbReference type="NCBI Taxonomy" id="2496075"/>
    <lineage>
        <taxon>Eukaryota</taxon>
        <taxon>Sar</taxon>
        <taxon>Stramenopiles</taxon>
        <taxon>Oomycota</taxon>
        <taxon>Peronosporomycetes</taxon>
        <taxon>Peronosporales</taxon>
        <taxon>Peronosporaceae</taxon>
        <taxon>Phytophthora</taxon>
    </lineage>
</organism>
<feature type="domain" description="CCHC-type" evidence="3">
    <location>
        <begin position="110"/>
        <end position="125"/>
    </location>
</feature>
<dbReference type="Proteomes" id="UP000709295">
    <property type="component" value="Unassembled WGS sequence"/>
</dbReference>
<dbReference type="PROSITE" id="PS50158">
    <property type="entry name" value="ZF_CCHC"/>
    <property type="match status" value="1"/>
</dbReference>
<dbReference type="InterPro" id="IPR001878">
    <property type="entry name" value="Znf_CCHC"/>
</dbReference>
<dbReference type="InterPro" id="IPR007527">
    <property type="entry name" value="Znf_SWIM"/>
</dbReference>
<evidence type="ECO:0000256" key="1">
    <source>
        <dbReference type="PROSITE-ProRule" id="PRU00047"/>
    </source>
</evidence>
<keyword evidence="1" id="KW-0479">Metal-binding</keyword>
<keyword evidence="1" id="KW-0862">Zinc</keyword>
<evidence type="ECO:0000259" key="3">
    <source>
        <dbReference type="PROSITE" id="PS50158"/>
    </source>
</evidence>
<evidence type="ECO:0000313" key="4">
    <source>
        <dbReference type="EMBL" id="KAG6963610.1"/>
    </source>
</evidence>
<gene>
    <name evidence="4" type="ORF">JG688_00008070</name>
</gene>
<reference evidence="4" key="1">
    <citation type="submission" date="2021-01" db="EMBL/GenBank/DDBJ databases">
        <title>Phytophthora aleatoria, a newly-described species from Pinus radiata is distinct from Phytophthora cactorum isolates based on comparative genomics.</title>
        <authorList>
            <person name="Mcdougal R."/>
            <person name="Panda P."/>
            <person name="Williams N."/>
            <person name="Studholme D.J."/>
        </authorList>
    </citation>
    <scope>NUCLEOTIDE SEQUENCE</scope>
    <source>
        <strain evidence="4">NZFS 4037</strain>
    </source>
</reference>
<feature type="region of interest" description="Disordered" evidence="2">
    <location>
        <begin position="124"/>
        <end position="147"/>
    </location>
</feature>
<dbReference type="Pfam" id="PF04434">
    <property type="entry name" value="SWIM"/>
    <property type="match status" value="1"/>
</dbReference>
<evidence type="ECO:0000313" key="5">
    <source>
        <dbReference type="Proteomes" id="UP000709295"/>
    </source>
</evidence>
<name>A0A8J5J562_9STRA</name>